<evidence type="ECO:0000313" key="3">
    <source>
        <dbReference type="Proteomes" id="UP000664052"/>
    </source>
</evidence>
<dbReference type="EMBL" id="JAFIMU010000010">
    <property type="protein sequence ID" value="MBN8232308.1"/>
    <property type="molecule type" value="Genomic_DNA"/>
</dbReference>
<dbReference type="Pfam" id="PF12833">
    <property type="entry name" value="HTH_18"/>
    <property type="match status" value="1"/>
</dbReference>
<dbReference type="PROSITE" id="PS01124">
    <property type="entry name" value="HTH_ARAC_FAMILY_2"/>
    <property type="match status" value="1"/>
</dbReference>
<dbReference type="Proteomes" id="UP000664052">
    <property type="component" value="Unassembled WGS sequence"/>
</dbReference>
<reference evidence="2 3" key="1">
    <citation type="submission" date="2021-02" db="EMBL/GenBank/DDBJ databases">
        <title>De Novo genome assembly of isolated myxobacteria.</title>
        <authorList>
            <person name="Stevens D.C."/>
        </authorList>
    </citation>
    <scope>NUCLEOTIDE SEQUENCE [LARGE SCALE GENOMIC DNA]</scope>
    <source>
        <strain evidence="2 3">ATCC 29039</strain>
    </source>
</reference>
<comment type="caution">
    <text evidence="2">The sequence shown here is derived from an EMBL/GenBank/DDBJ whole genome shotgun (WGS) entry which is preliminary data.</text>
</comment>
<sequence length="275" mass="30329">MHFLKQAPAAPLSPFVLGYWFIQDLKGAYSGRPIQTSPSPAAVLTLNFGRPCSSDFAAGAPRASLLGVQSRRRVWRSGEGCAFVMVMLKPAGLARLFPASGRSTGDDLLELGAVLGDGQTRRLLEDLSAAWEPHQVTPRLDAWLLQRLSMTKPLPETERLARAWEVLRRTSRVDAAARAVDVSTRQLERGFQEHVGHSPRQLLALERIHSSLLAAQTGQGDPLQGFSDQAHRIRTWRRYLGLTPGRLDRATRSMMADYFNPSREGSPAAALAHFL</sequence>
<evidence type="ECO:0000313" key="2">
    <source>
        <dbReference type="EMBL" id="MBN8232308.1"/>
    </source>
</evidence>
<accession>A0ABS3DLU0</accession>
<dbReference type="InterPro" id="IPR018060">
    <property type="entry name" value="HTH_AraC"/>
</dbReference>
<dbReference type="SMART" id="SM00342">
    <property type="entry name" value="HTH_ARAC"/>
    <property type="match status" value="1"/>
</dbReference>
<dbReference type="Gene3D" id="1.10.10.60">
    <property type="entry name" value="Homeodomain-like"/>
    <property type="match status" value="1"/>
</dbReference>
<dbReference type="InterPro" id="IPR046532">
    <property type="entry name" value="DUF6597"/>
</dbReference>
<dbReference type="RefSeq" id="WP_207056829.1">
    <property type="nucleotide sequence ID" value="NZ_JAFIMU010000010.1"/>
</dbReference>
<gene>
    <name evidence="2" type="ORF">JYK02_32830</name>
</gene>
<dbReference type="Pfam" id="PF20240">
    <property type="entry name" value="DUF6597"/>
    <property type="match status" value="1"/>
</dbReference>
<organism evidence="2 3">
    <name type="scientific">Corallococcus macrosporus</name>
    <dbReference type="NCBI Taxonomy" id="35"/>
    <lineage>
        <taxon>Bacteria</taxon>
        <taxon>Pseudomonadati</taxon>
        <taxon>Myxococcota</taxon>
        <taxon>Myxococcia</taxon>
        <taxon>Myxococcales</taxon>
        <taxon>Cystobacterineae</taxon>
        <taxon>Myxococcaceae</taxon>
        <taxon>Corallococcus</taxon>
    </lineage>
</organism>
<keyword evidence="3" id="KW-1185">Reference proteome</keyword>
<protein>
    <submittedName>
        <fullName evidence="2">AraC family transcriptional regulator</fullName>
    </submittedName>
</protein>
<proteinExistence type="predicted"/>
<feature type="domain" description="HTH araC/xylS-type" evidence="1">
    <location>
        <begin position="167"/>
        <end position="250"/>
    </location>
</feature>
<name>A0ABS3DLU0_9BACT</name>
<evidence type="ECO:0000259" key="1">
    <source>
        <dbReference type="PROSITE" id="PS01124"/>
    </source>
</evidence>